<keyword evidence="1" id="KW-0812">Transmembrane</keyword>
<feature type="transmembrane region" description="Helical" evidence="1">
    <location>
        <begin position="128"/>
        <end position="149"/>
    </location>
</feature>
<dbReference type="PROSITE" id="PS51257">
    <property type="entry name" value="PROKAR_LIPOPROTEIN"/>
    <property type="match status" value="1"/>
</dbReference>
<evidence type="ECO:0008006" key="4">
    <source>
        <dbReference type="Google" id="ProtNLM"/>
    </source>
</evidence>
<reference evidence="2 3" key="1">
    <citation type="submission" date="2019-02" db="EMBL/GenBank/DDBJ databases">
        <title>Deep-cultivation of Planctomycetes and their phenomic and genomic characterization uncovers novel biology.</title>
        <authorList>
            <person name="Wiegand S."/>
            <person name="Jogler M."/>
            <person name="Boedeker C."/>
            <person name="Pinto D."/>
            <person name="Vollmers J."/>
            <person name="Rivas-Marin E."/>
            <person name="Kohn T."/>
            <person name="Peeters S.H."/>
            <person name="Heuer A."/>
            <person name="Rast P."/>
            <person name="Oberbeckmann S."/>
            <person name="Bunk B."/>
            <person name="Jeske O."/>
            <person name="Meyerdierks A."/>
            <person name="Storesund J.E."/>
            <person name="Kallscheuer N."/>
            <person name="Luecker S."/>
            <person name="Lage O.M."/>
            <person name="Pohl T."/>
            <person name="Merkel B.J."/>
            <person name="Hornburger P."/>
            <person name="Mueller R.-W."/>
            <person name="Bruemmer F."/>
            <person name="Labrenz M."/>
            <person name="Spormann A.M."/>
            <person name="Op den Camp H."/>
            <person name="Overmann J."/>
            <person name="Amann R."/>
            <person name="Jetten M.S.M."/>
            <person name="Mascher T."/>
            <person name="Medema M.H."/>
            <person name="Devos D.P."/>
            <person name="Kaster A.-K."/>
            <person name="Ovreas L."/>
            <person name="Rohde M."/>
            <person name="Galperin M.Y."/>
            <person name="Jogler C."/>
        </authorList>
    </citation>
    <scope>NUCLEOTIDE SEQUENCE [LARGE SCALE GENOMIC DNA]</scope>
    <source>
        <strain evidence="2 3">Pan189</strain>
    </source>
</reference>
<gene>
    <name evidence="2" type="ORF">Pan189_11940</name>
</gene>
<sequence length="225" mass="23007">MNRAVPSDVMIAVMDFDATYLLLALLLIVASCVCWVLNVFMLPGNWMVAGLSGLWVWGMPVETYGRGFGWWAVGVLVGLAVVGEVVEAAAGAAGARKAGSSKRAAALSLVGAGIGSIVGAIFGVPIPVIGPLIAALLGGAFGAFAGAYLGEQWKGRDVKGRIDVGTGAFVGKILGTLGRMAIGAVMVGLVAVLVFRPGAQVAEIVDESKTSEPILPEVIVPADRF</sequence>
<keyword evidence="1" id="KW-0472">Membrane</keyword>
<dbReference type="InterPro" id="IPR007403">
    <property type="entry name" value="DUF456"/>
</dbReference>
<feature type="transmembrane region" description="Helical" evidence="1">
    <location>
        <begin position="104"/>
        <end position="122"/>
    </location>
</feature>
<dbReference type="KEGG" id="svp:Pan189_11940"/>
<keyword evidence="1" id="KW-1133">Transmembrane helix</keyword>
<feature type="transmembrane region" description="Helical" evidence="1">
    <location>
        <begin position="68"/>
        <end position="92"/>
    </location>
</feature>
<proteinExistence type="predicted"/>
<dbReference type="Proteomes" id="UP000317318">
    <property type="component" value="Chromosome"/>
</dbReference>
<dbReference type="EMBL" id="CP036268">
    <property type="protein sequence ID" value="QDT36831.1"/>
    <property type="molecule type" value="Genomic_DNA"/>
</dbReference>
<evidence type="ECO:0000256" key="1">
    <source>
        <dbReference type="SAM" id="Phobius"/>
    </source>
</evidence>
<evidence type="ECO:0000313" key="3">
    <source>
        <dbReference type="Proteomes" id="UP000317318"/>
    </source>
</evidence>
<evidence type="ECO:0000313" key="2">
    <source>
        <dbReference type="EMBL" id="QDT36831.1"/>
    </source>
</evidence>
<feature type="transmembrane region" description="Helical" evidence="1">
    <location>
        <begin position="20"/>
        <end position="48"/>
    </location>
</feature>
<feature type="transmembrane region" description="Helical" evidence="1">
    <location>
        <begin position="169"/>
        <end position="195"/>
    </location>
</feature>
<name>A0A517QYX1_9PLAN</name>
<accession>A0A517QYX1</accession>
<protein>
    <recommendedName>
        <fullName evidence="4">DUF456 domain-containing protein</fullName>
    </recommendedName>
</protein>
<organism evidence="2 3">
    <name type="scientific">Stratiformator vulcanicus</name>
    <dbReference type="NCBI Taxonomy" id="2527980"/>
    <lineage>
        <taxon>Bacteria</taxon>
        <taxon>Pseudomonadati</taxon>
        <taxon>Planctomycetota</taxon>
        <taxon>Planctomycetia</taxon>
        <taxon>Planctomycetales</taxon>
        <taxon>Planctomycetaceae</taxon>
        <taxon>Stratiformator</taxon>
    </lineage>
</organism>
<keyword evidence="3" id="KW-1185">Reference proteome</keyword>
<dbReference type="Pfam" id="PF04306">
    <property type="entry name" value="DUF456"/>
    <property type="match status" value="1"/>
</dbReference>
<dbReference type="AlphaFoldDB" id="A0A517QYX1"/>